<dbReference type="EMBL" id="BLLS01000045">
    <property type="protein sequence ID" value="GFH86515.1"/>
    <property type="molecule type" value="Genomic_DNA"/>
</dbReference>
<dbReference type="AlphaFoldDB" id="A0A7J0A2B5"/>
<evidence type="ECO:0000313" key="2">
    <source>
        <dbReference type="Proteomes" id="UP000491181"/>
    </source>
</evidence>
<accession>A0A7J0A2B5</accession>
<reference evidence="1 2" key="1">
    <citation type="journal article" date="2020" name="Microbiome">
        <title>Single-cell genomics of uncultured bacteria reveals dietary fiber responders in the mouse gut microbiota.</title>
        <authorList>
            <person name="Chijiiwa R."/>
            <person name="Hosokawa M."/>
            <person name="Kogawa M."/>
            <person name="Nishikawa Y."/>
            <person name="Ide K."/>
            <person name="Sakanashi C."/>
            <person name="Takahashi K."/>
            <person name="Takeyama H."/>
        </authorList>
    </citation>
    <scope>NUCLEOTIDE SEQUENCE [LARGE SCALE GENOMIC DNA]</scope>
    <source>
        <strain evidence="1">IMSAGC_001</strain>
    </source>
</reference>
<name>A0A7J0A2B5_9BACE</name>
<organism evidence="1 2">
    <name type="scientific">Bacteroides acidifaciens</name>
    <dbReference type="NCBI Taxonomy" id="85831"/>
    <lineage>
        <taxon>Bacteria</taxon>
        <taxon>Pseudomonadati</taxon>
        <taxon>Bacteroidota</taxon>
        <taxon>Bacteroidia</taxon>
        <taxon>Bacteroidales</taxon>
        <taxon>Bacteroidaceae</taxon>
        <taxon>Bacteroides</taxon>
    </lineage>
</organism>
<protein>
    <submittedName>
        <fullName evidence="1">Uncharacterized protein</fullName>
    </submittedName>
</protein>
<gene>
    <name evidence="1" type="ORF">IMSAGC001_01923</name>
</gene>
<sequence length="33" mass="3979">MDIAFVYSALPKSCYKILFKTKKRDVFRTQSRH</sequence>
<evidence type="ECO:0000313" key="1">
    <source>
        <dbReference type="EMBL" id="GFH86515.1"/>
    </source>
</evidence>
<proteinExistence type="predicted"/>
<comment type="caution">
    <text evidence="1">The sequence shown here is derived from an EMBL/GenBank/DDBJ whole genome shotgun (WGS) entry which is preliminary data.</text>
</comment>
<dbReference type="Proteomes" id="UP000491181">
    <property type="component" value="Unassembled WGS sequence"/>
</dbReference>